<evidence type="ECO:0000256" key="3">
    <source>
        <dbReference type="ARBA" id="ARBA00022839"/>
    </source>
</evidence>
<dbReference type="Proteomes" id="UP001215827">
    <property type="component" value="Chromosome"/>
</dbReference>
<dbReference type="SUPFAM" id="SSF53098">
    <property type="entry name" value="Ribonuclease H-like"/>
    <property type="match status" value="1"/>
</dbReference>
<accession>A0ABY8FY24</accession>
<protein>
    <submittedName>
        <fullName evidence="5">Exonuclease domain-containing protein</fullName>
    </submittedName>
</protein>
<dbReference type="InterPro" id="IPR013520">
    <property type="entry name" value="Ribonucl_H"/>
</dbReference>
<keyword evidence="6" id="KW-1185">Reference proteome</keyword>
<dbReference type="PANTHER" id="PTHR30231">
    <property type="entry name" value="DNA POLYMERASE III SUBUNIT EPSILON"/>
    <property type="match status" value="1"/>
</dbReference>
<proteinExistence type="predicted"/>
<dbReference type="Gene3D" id="3.30.420.10">
    <property type="entry name" value="Ribonuclease H-like superfamily/Ribonuclease H"/>
    <property type="match status" value="1"/>
</dbReference>
<keyword evidence="2" id="KW-0378">Hydrolase</keyword>
<dbReference type="GO" id="GO:0004527">
    <property type="term" value="F:exonuclease activity"/>
    <property type="evidence" value="ECO:0007669"/>
    <property type="project" value="UniProtKB-KW"/>
</dbReference>
<dbReference type="PANTHER" id="PTHR30231:SF4">
    <property type="entry name" value="PROTEIN NEN2"/>
    <property type="match status" value="1"/>
</dbReference>
<sequence>MFDRLFGGPERQLERAFERASAKISSGPLADYYARGLPDLKAEVSEVPLLAIDLETDGLDSSRDMILESGSVALDMGSIQGGSARRIRFRAERPLNAEAVVIHSITDDEAADALPAEEALALVLEQCTGRVLVAHFAEIEAGFLDAACRKRYGAPFVAPFICTMQLEARWFPRSRARDGLRLGKLRSQYGLPPYRAHDGLTDALACAEVFLAQLAYAKRERAPVAELLRS</sequence>
<gene>
    <name evidence="5" type="ORF">P7228_07925</name>
</gene>
<dbReference type="SMART" id="SM00479">
    <property type="entry name" value="EXOIII"/>
    <property type="match status" value="1"/>
</dbReference>
<dbReference type="InterPro" id="IPR012337">
    <property type="entry name" value="RNaseH-like_sf"/>
</dbReference>
<evidence type="ECO:0000256" key="1">
    <source>
        <dbReference type="ARBA" id="ARBA00022722"/>
    </source>
</evidence>
<evidence type="ECO:0000313" key="5">
    <source>
        <dbReference type="EMBL" id="WFL78980.1"/>
    </source>
</evidence>
<keyword evidence="1" id="KW-0540">Nuclease</keyword>
<feature type="domain" description="Exonuclease" evidence="4">
    <location>
        <begin position="48"/>
        <end position="219"/>
    </location>
</feature>
<organism evidence="5 6">
    <name type="scientific">Altererythrobacter arenosus</name>
    <dbReference type="NCBI Taxonomy" id="3032592"/>
    <lineage>
        <taxon>Bacteria</taxon>
        <taxon>Pseudomonadati</taxon>
        <taxon>Pseudomonadota</taxon>
        <taxon>Alphaproteobacteria</taxon>
        <taxon>Sphingomonadales</taxon>
        <taxon>Erythrobacteraceae</taxon>
        <taxon>Altererythrobacter</taxon>
    </lineage>
</organism>
<name>A0ABY8FY24_9SPHN</name>
<keyword evidence="3 5" id="KW-0269">Exonuclease</keyword>
<dbReference type="Pfam" id="PF00929">
    <property type="entry name" value="RNase_T"/>
    <property type="match status" value="1"/>
</dbReference>
<dbReference type="CDD" id="cd06127">
    <property type="entry name" value="DEDDh"/>
    <property type="match status" value="1"/>
</dbReference>
<dbReference type="InterPro" id="IPR036397">
    <property type="entry name" value="RNaseH_sf"/>
</dbReference>
<reference evidence="5 6" key="1">
    <citation type="submission" date="2023-03" db="EMBL/GenBank/DDBJ databases">
        <title>Altererythrobacter sp. CAU 1644 isolated from sand.</title>
        <authorList>
            <person name="Kim W."/>
        </authorList>
    </citation>
    <scope>NUCLEOTIDE SEQUENCE [LARGE SCALE GENOMIC DNA]</scope>
    <source>
        <strain evidence="5 6">CAU 1644</strain>
    </source>
</reference>
<evidence type="ECO:0000259" key="4">
    <source>
        <dbReference type="SMART" id="SM00479"/>
    </source>
</evidence>
<evidence type="ECO:0000313" key="6">
    <source>
        <dbReference type="Proteomes" id="UP001215827"/>
    </source>
</evidence>
<dbReference type="RefSeq" id="WP_278017669.1">
    <property type="nucleotide sequence ID" value="NZ_CP121106.1"/>
</dbReference>
<dbReference type="EMBL" id="CP121106">
    <property type="protein sequence ID" value="WFL78980.1"/>
    <property type="molecule type" value="Genomic_DNA"/>
</dbReference>
<evidence type="ECO:0000256" key="2">
    <source>
        <dbReference type="ARBA" id="ARBA00022801"/>
    </source>
</evidence>